<dbReference type="Pfam" id="PF13360">
    <property type="entry name" value="PQQ_2"/>
    <property type="match status" value="1"/>
</dbReference>
<evidence type="ECO:0000313" key="8">
    <source>
        <dbReference type="Proteomes" id="UP001571476"/>
    </source>
</evidence>
<evidence type="ECO:0000259" key="6">
    <source>
        <dbReference type="PROSITE" id="PS50011"/>
    </source>
</evidence>
<dbReference type="Gene3D" id="2.40.10.480">
    <property type="match status" value="1"/>
</dbReference>
<dbReference type="PANTHER" id="PTHR43289">
    <property type="entry name" value="MITOGEN-ACTIVATED PROTEIN KINASE KINASE KINASE 20-RELATED"/>
    <property type="match status" value="1"/>
</dbReference>
<dbReference type="PROSITE" id="PS00108">
    <property type="entry name" value="PROTEIN_KINASE_ST"/>
    <property type="match status" value="1"/>
</dbReference>
<evidence type="ECO:0000256" key="3">
    <source>
        <dbReference type="ARBA" id="ARBA00022777"/>
    </source>
</evidence>
<feature type="domain" description="Protein kinase" evidence="6">
    <location>
        <begin position="15"/>
        <end position="264"/>
    </location>
</feature>
<dbReference type="InterPro" id="IPR011047">
    <property type="entry name" value="Quinoprotein_ADH-like_sf"/>
</dbReference>
<keyword evidence="8" id="KW-1185">Reference proteome</keyword>
<evidence type="ECO:0000256" key="5">
    <source>
        <dbReference type="PROSITE-ProRule" id="PRU10141"/>
    </source>
</evidence>
<dbReference type="PROSITE" id="PS00107">
    <property type="entry name" value="PROTEIN_KINASE_ATP"/>
    <property type="match status" value="1"/>
</dbReference>
<dbReference type="GO" id="GO:0004674">
    <property type="term" value="F:protein serine/threonine kinase activity"/>
    <property type="evidence" value="ECO:0007669"/>
    <property type="project" value="UniProtKB-EC"/>
</dbReference>
<sequence>MTPLAIGDPLRLGPYRLLGVLGEGGMGKVYVGQDGAGAIAAVKVLRPELAHDTNLAQRFIREAQAAQAVRSNGVAAVLGAHTEGGRPWIATEFLAGPTLDQAVDAYGPFDEATVRAIADSVARTLADIHAAGFIHRDLKPPNIVLTSSGPRVIDFGIARPEHGLTLTTTGQTPVTPGYGAPEQVLGQRVAPSADVFSLGALLVYAASGRRAFDGAHVAAVQYEVVHGEPQLADLASQLQALIAPCLVKDPALRPAPAQIVTAFAVPRGAERVWRRGPVAGAIKEREGEVRQLTTQITSDGRRPVTRRRLITGFAAGGAVLAAGGGTTAWWLGSHQGNGKAKDDPFDIPVAVRPPIAQPVSVKVDKDFLGHEHPSSLWELANVVDISSPTLLPVRDVIVFGAMSGGITAYGVRRGEERWTAPHARAKSGYLSLSDRLVVTADADGKLRTYVPSTGQPKWTADAEADKLLCADDEAVYVLTKDDRLRSIGRSDARIRWTARVSADFRKKIDWPSAVGHGRLVLTTTDGNILAVNTDNGRQAWARLAGAPNTLRPVADGDTVYINGKTLSASRITDGEVKWRAKNTEWDDGPSLWGPPSVTEDSVYSAEDDTPNRFDKRTGEVSWFSPDVATNASPLLPQGTGVWVLYTESNAPSPLVEVHAMRQSDGKDMWTYTLPNADYHRLAADANRVFVMNDSTLTVLPVF</sequence>
<dbReference type="EMBL" id="JBGOSP010000009">
    <property type="protein sequence ID" value="MFA3838571.1"/>
    <property type="molecule type" value="Genomic_DNA"/>
</dbReference>
<dbReference type="InterPro" id="IPR002372">
    <property type="entry name" value="PQQ_rpt_dom"/>
</dbReference>
<keyword evidence="1 7" id="KW-0808">Transferase</keyword>
<dbReference type="SMART" id="SM00220">
    <property type="entry name" value="S_TKc"/>
    <property type="match status" value="1"/>
</dbReference>
<reference evidence="7 8" key="1">
    <citation type="submission" date="2024-08" db="EMBL/GenBank/DDBJ databases">
        <title>Genome sequence of Streptomyces aureus CACIA-1.46HGO.</title>
        <authorList>
            <person name="Evangelista-Martinez Z."/>
        </authorList>
    </citation>
    <scope>NUCLEOTIDE SEQUENCE [LARGE SCALE GENOMIC DNA]</scope>
    <source>
        <strain evidence="7 8">CACIA-1.46HGO</strain>
    </source>
</reference>
<accession>A0ABV4SK45</accession>
<dbReference type="SMART" id="SM00564">
    <property type="entry name" value="PQQ"/>
    <property type="match status" value="5"/>
</dbReference>
<evidence type="ECO:0000256" key="2">
    <source>
        <dbReference type="ARBA" id="ARBA00022741"/>
    </source>
</evidence>
<dbReference type="Gene3D" id="3.30.200.20">
    <property type="entry name" value="Phosphorylase Kinase, domain 1"/>
    <property type="match status" value="1"/>
</dbReference>
<dbReference type="Gene3D" id="2.130.10.10">
    <property type="entry name" value="YVTN repeat-like/Quinoprotein amine dehydrogenase"/>
    <property type="match status" value="1"/>
</dbReference>
<dbReference type="Pfam" id="PF00069">
    <property type="entry name" value="Pkinase"/>
    <property type="match status" value="1"/>
</dbReference>
<gene>
    <name evidence="7" type="ORF">ACEG43_20740</name>
</gene>
<dbReference type="InterPro" id="IPR018391">
    <property type="entry name" value="PQQ_b-propeller_rpt"/>
</dbReference>
<feature type="binding site" evidence="5">
    <location>
        <position position="43"/>
    </location>
    <ligand>
        <name>ATP</name>
        <dbReference type="ChEBI" id="CHEBI:30616"/>
    </ligand>
</feature>
<evidence type="ECO:0000256" key="1">
    <source>
        <dbReference type="ARBA" id="ARBA00022679"/>
    </source>
</evidence>
<proteinExistence type="predicted"/>
<dbReference type="EC" id="2.7.11.1" evidence="7"/>
<evidence type="ECO:0000256" key="4">
    <source>
        <dbReference type="ARBA" id="ARBA00022840"/>
    </source>
</evidence>
<name>A0ABV4SK45_9ACTN</name>
<organism evidence="7 8">
    <name type="scientific">Streptomyces aureus</name>
    <dbReference type="NCBI Taxonomy" id="193461"/>
    <lineage>
        <taxon>Bacteria</taxon>
        <taxon>Bacillati</taxon>
        <taxon>Actinomycetota</taxon>
        <taxon>Actinomycetes</taxon>
        <taxon>Kitasatosporales</taxon>
        <taxon>Streptomycetaceae</taxon>
        <taxon>Streptomyces</taxon>
    </lineage>
</organism>
<keyword evidence="3 7" id="KW-0418">Kinase</keyword>
<dbReference type="InterPro" id="IPR000719">
    <property type="entry name" value="Prot_kinase_dom"/>
</dbReference>
<keyword evidence="2 5" id="KW-0547">Nucleotide-binding</keyword>
<dbReference type="InterPro" id="IPR015943">
    <property type="entry name" value="WD40/YVTN_repeat-like_dom_sf"/>
</dbReference>
<dbReference type="SUPFAM" id="SSF50998">
    <property type="entry name" value="Quinoprotein alcohol dehydrogenase-like"/>
    <property type="match status" value="2"/>
</dbReference>
<dbReference type="Gene3D" id="1.10.510.10">
    <property type="entry name" value="Transferase(Phosphotransferase) domain 1"/>
    <property type="match status" value="1"/>
</dbReference>
<keyword evidence="4 5" id="KW-0067">ATP-binding</keyword>
<dbReference type="Proteomes" id="UP001571476">
    <property type="component" value="Unassembled WGS sequence"/>
</dbReference>
<dbReference type="SUPFAM" id="SSF56112">
    <property type="entry name" value="Protein kinase-like (PK-like)"/>
    <property type="match status" value="1"/>
</dbReference>
<comment type="caution">
    <text evidence="7">The sequence shown here is derived from an EMBL/GenBank/DDBJ whole genome shotgun (WGS) entry which is preliminary data.</text>
</comment>
<dbReference type="InterPro" id="IPR017441">
    <property type="entry name" value="Protein_kinase_ATP_BS"/>
</dbReference>
<dbReference type="RefSeq" id="WP_372563667.1">
    <property type="nucleotide sequence ID" value="NZ_JBGOSP010000009.1"/>
</dbReference>
<dbReference type="PANTHER" id="PTHR43289:SF34">
    <property type="entry name" value="SERINE_THREONINE-PROTEIN KINASE YBDM-RELATED"/>
    <property type="match status" value="1"/>
</dbReference>
<evidence type="ECO:0000313" key="7">
    <source>
        <dbReference type="EMBL" id="MFA3838571.1"/>
    </source>
</evidence>
<protein>
    <submittedName>
        <fullName evidence="7">Serine/threonine-protein kinase</fullName>
        <ecNumber evidence="7">2.7.11.1</ecNumber>
    </submittedName>
</protein>
<dbReference type="CDD" id="cd14014">
    <property type="entry name" value="STKc_PknB_like"/>
    <property type="match status" value="1"/>
</dbReference>
<dbReference type="InterPro" id="IPR008271">
    <property type="entry name" value="Ser/Thr_kinase_AS"/>
</dbReference>
<dbReference type="PROSITE" id="PS50011">
    <property type="entry name" value="PROTEIN_KINASE_DOM"/>
    <property type="match status" value="1"/>
</dbReference>
<dbReference type="InterPro" id="IPR011009">
    <property type="entry name" value="Kinase-like_dom_sf"/>
</dbReference>